<reference evidence="1 2" key="1">
    <citation type="submission" date="2021-05" db="EMBL/GenBank/DDBJ databases">
        <title>Molecular characterization for Shewanella algae harboring chromosomal blaOXA-55-like strains isolated from clinical and environment sample.</title>
        <authorList>
            <person name="Ohama Y."/>
            <person name="Aoki K."/>
            <person name="Harada S."/>
            <person name="Moriya K."/>
            <person name="Ishii Y."/>
            <person name="Tateda K."/>
        </authorList>
    </citation>
    <scope>NUCLEOTIDE SEQUENCE [LARGE SCALE GENOMIC DNA]</scope>
    <source>
        <strain evidence="1 2">LMG 23746</strain>
    </source>
</reference>
<dbReference type="RefSeq" id="WP_162924134.1">
    <property type="nucleotide sequence ID" value="NZ_BPFB01000010.1"/>
</dbReference>
<comment type="caution">
    <text evidence="1">The sequence shown here is derived from an EMBL/GenBank/DDBJ whole genome shotgun (WGS) entry which is preliminary data.</text>
</comment>
<organism evidence="1 2">
    <name type="scientific">Shewanella algidipiscicola</name>
    <dbReference type="NCBI Taxonomy" id="614070"/>
    <lineage>
        <taxon>Bacteria</taxon>
        <taxon>Pseudomonadati</taxon>
        <taxon>Pseudomonadota</taxon>
        <taxon>Gammaproteobacteria</taxon>
        <taxon>Alteromonadales</taxon>
        <taxon>Shewanellaceae</taxon>
        <taxon>Shewanella</taxon>
    </lineage>
</organism>
<accession>A0ABQ4PB03</accession>
<dbReference type="Proteomes" id="UP000761574">
    <property type="component" value="Unassembled WGS sequence"/>
</dbReference>
<protein>
    <submittedName>
        <fullName evidence="1">Uncharacterized protein</fullName>
    </submittedName>
</protein>
<keyword evidence="2" id="KW-1185">Reference proteome</keyword>
<evidence type="ECO:0000313" key="2">
    <source>
        <dbReference type="Proteomes" id="UP000761574"/>
    </source>
</evidence>
<proteinExistence type="predicted"/>
<gene>
    <name evidence="1" type="ORF">TUM4630_10710</name>
</gene>
<evidence type="ECO:0000313" key="1">
    <source>
        <dbReference type="EMBL" id="GIU44623.1"/>
    </source>
</evidence>
<sequence length="152" mass="17603">MFNKIRRLKSESRSKELALYEIVADELEKGSLSKPLWVKAIANSKGNDSKTKSLYIKYRVLSLMDEEQLQAIRRDQEDSGLLELTRLIEKARKKNSNFDDLALLSKKLGIITKGTKGFFKDKWVATDKDGRQISFSDSDRFESYLLNIFDSW</sequence>
<name>A0ABQ4PB03_9GAMM</name>
<dbReference type="EMBL" id="BPFB01000010">
    <property type="protein sequence ID" value="GIU44623.1"/>
    <property type="molecule type" value="Genomic_DNA"/>
</dbReference>